<keyword evidence="5 6" id="KW-0472">Membrane</keyword>
<evidence type="ECO:0000256" key="1">
    <source>
        <dbReference type="ARBA" id="ARBA00004651"/>
    </source>
</evidence>
<evidence type="ECO:0000256" key="4">
    <source>
        <dbReference type="ARBA" id="ARBA00022989"/>
    </source>
</evidence>
<feature type="transmembrane region" description="Helical" evidence="6">
    <location>
        <begin position="40"/>
        <end position="63"/>
    </location>
</feature>
<evidence type="ECO:0000256" key="5">
    <source>
        <dbReference type="ARBA" id="ARBA00023136"/>
    </source>
</evidence>
<comment type="subcellular location">
    <subcellularLocation>
        <location evidence="1">Cell membrane</location>
        <topology evidence="1">Multi-pass membrane protein</topology>
    </subcellularLocation>
</comment>
<keyword evidence="8" id="KW-1185">Reference proteome</keyword>
<gene>
    <name evidence="7" type="ORF">H6H03_35350</name>
</gene>
<feature type="transmembrane region" description="Helical" evidence="6">
    <location>
        <begin position="218"/>
        <end position="240"/>
    </location>
</feature>
<evidence type="ECO:0000256" key="2">
    <source>
        <dbReference type="ARBA" id="ARBA00022475"/>
    </source>
</evidence>
<dbReference type="Proteomes" id="UP000637383">
    <property type="component" value="Unassembled WGS sequence"/>
</dbReference>
<dbReference type="EMBL" id="JACJTU010000068">
    <property type="protein sequence ID" value="MBD2739085.1"/>
    <property type="molecule type" value="Genomic_DNA"/>
</dbReference>
<feature type="transmembrane region" description="Helical" evidence="6">
    <location>
        <begin position="271"/>
        <end position="296"/>
    </location>
</feature>
<reference evidence="7 8" key="1">
    <citation type="journal article" date="2020" name="ISME J.">
        <title>Comparative genomics reveals insights into cyanobacterial evolution and habitat adaptation.</title>
        <authorList>
            <person name="Chen M.Y."/>
            <person name="Teng W.K."/>
            <person name="Zhao L."/>
            <person name="Hu C.X."/>
            <person name="Zhou Y.K."/>
            <person name="Han B.P."/>
            <person name="Song L.R."/>
            <person name="Shu W.S."/>
        </authorList>
    </citation>
    <scope>NUCLEOTIDE SEQUENCE [LARGE SCALE GENOMIC DNA]</scope>
    <source>
        <strain evidence="7 8">FACHB-159</strain>
    </source>
</reference>
<organism evidence="7 8">
    <name type="scientific">Nostoc paludosum FACHB-159</name>
    <dbReference type="NCBI Taxonomy" id="2692908"/>
    <lineage>
        <taxon>Bacteria</taxon>
        <taxon>Bacillati</taxon>
        <taxon>Cyanobacteriota</taxon>
        <taxon>Cyanophyceae</taxon>
        <taxon>Nostocales</taxon>
        <taxon>Nostocaceae</taxon>
        <taxon>Nostoc</taxon>
    </lineage>
</organism>
<dbReference type="PANTHER" id="PTHR42770:SF13">
    <property type="entry name" value="L-METHIONINE_BRANCHED-CHAIN AMINO ACID EXPORTER YJEH"/>
    <property type="match status" value="1"/>
</dbReference>
<keyword evidence="3 6" id="KW-0812">Transmembrane</keyword>
<protein>
    <submittedName>
        <fullName evidence="7">Amino acid permease</fullName>
    </submittedName>
</protein>
<feature type="transmembrane region" description="Helical" evidence="6">
    <location>
        <begin position="188"/>
        <end position="206"/>
    </location>
</feature>
<sequence>MTGLAKTLTVGQAIGLAITTVVGSGLLVLPGIAYQQVGGAAVYAWLLNALLVVPLLIIFAYLGANFPSAGGVAGFVQAAFSRPIAAATEALLLGTFLMGGPAIAVTGGNYFAAAVGGGRLSTLFASLAIISFAGYVNYQGVKMSGRVQQFLAFFLVGLLASVAIATLVFGNMNVGTGIVPLSQLSTTFPVLATLFFAFTGFEMLSFTSEEYRNPKRDFPVAVGVSFIIVVALYITIALAVQFTLPPNDTSLATAPIVAMLTSIFGKTSGQIVALIGVVIVTTNLIGGSWASSRLVFASAREGLLPEWLSQIEPHSQIPRVAVAWTMFAFAIATIINFLGILPLSLLFGLAGQGFFAVNALSVIAYLKLTRKWWQKLVGGFTLILVVAIMGTFSWGLVFVLGLMLLGFMGNKVRQNSVISSRAK</sequence>
<feature type="transmembrane region" description="Helical" evidence="6">
    <location>
        <begin position="84"/>
        <end position="104"/>
    </location>
</feature>
<dbReference type="Gene3D" id="1.20.1740.10">
    <property type="entry name" value="Amino acid/polyamine transporter I"/>
    <property type="match status" value="1"/>
</dbReference>
<evidence type="ECO:0000313" key="7">
    <source>
        <dbReference type="EMBL" id="MBD2739085.1"/>
    </source>
</evidence>
<dbReference type="PIRSF" id="PIRSF006060">
    <property type="entry name" value="AA_transporter"/>
    <property type="match status" value="1"/>
</dbReference>
<dbReference type="RefSeq" id="WP_190959594.1">
    <property type="nucleotide sequence ID" value="NZ_JACJTU010000068.1"/>
</dbReference>
<dbReference type="Pfam" id="PF13520">
    <property type="entry name" value="AA_permease_2"/>
    <property type="match status" value="1"/>
</dbReference>
<feature type="transmembrane region" description="Helical" evidence="6">
    <location>
        <begin position="110"/>
        <end position="138"/>
    </location>
</feature>
<name>A0ABR8KHR0_9NOSO</name>
<dbReference type="InterPro" id="IPR050367">
    <property type="entry name" value="APC_superfamily"/>
</dbReference>
<feature type="transmembrane region" description="Helical" evidence="6">
    <location>
        <begin position="150"/>
        <end position="168"/>
    </location>
</feature>
<feature type="transmembrane region" description="Helical" evidence="6">
    <location>
        <begin position="345"/>
        <end position="368"/>
    </location>
</feature>
<evidence type="ECO:0000256" key="3">
    <source>
        <dbReference type="ARBA" id="ARBA00022692"/>
    </source>
</evidence>
<evidence type="ECO:0000313" key="8">
    <source>
        <dbReference type="Proteomes" id="UP000637383"/>
    </source>
</evidence>
<evidence type="ECO:0000256" key="6">
    <source>
        <dbReference type="SAM" id="Phobius"/>
    </source>
</evidence>
<feature type="transmembrane region" description="Helical" evidence="6">
    <location>
        <begin position="317"/>
        <end position="339"/>
    </location>
</feature>
<feature type="transmembrane region" description="Helical" evidence="6">
    <location>
        <begin position="12"/>
        <end position="34"/>
    </location>
</feature>
<dbReference type="InterPro" id="IPR002293">
    <property type="entry name" value="AA/rel_permease1"/>
</dbReference>
<keyword evidence="2" id="KW-1003">Cell membrane</keyword>
<comment type="caution">
    <text evidence="7">The sequence shown here is derived from an EMBL/GenBank/DDBJ whole genome shotgun (WGS) entry which is preliminary data.</text>
</comment>
<keyword evidence="4 6" id="KW-1133">Transmembrane helix</keyword>
<proteinExistence type="predicted"/>
<feature type="transmembrane region" description="Helical" evidence="6">
    <location>
        <begin position="380"/>
        <end position="407"/>
    </location>
</feature>
<accession>A0ABR8KHR0</accession>
<dbReference type="PANTHER" id="PTHR42770">
    <property type="entry name" value="AMINO ACID TRANSPORTER-RELATED"/>
    <property type="match status" value="1"/>
</dbReference>